<organism evidence="1 2">
    <name type="scientific">Heterostelium pallidum (strain ATCC 26659 / Pp 5 / PN500)</name>
    <name type="common">Cellular slime mold</name>
    <name type="synonym">Polysphondylium pallidum</name>
    <dbReference type="NCBI Taxonomy" id="670386"/>
    <lineage>
        <taxon>Eukaryota</taxon>
        <taxon>Amoebozoa</taxon>
        <taxon>Evosea</taxon>
        <taxon>Eumycetozoa</taxon>
        <taxon>Dictyostelia</taxon>
        <taxon>Acytosteliales</taxon>
        <taxon>Acytosteliaceae</taxon>
        <taxon>Heterostelium</taxon>
    </lineage>
</organism>
<dbReference type="InParanoid" id="D3BJE9"/>
<evidence type="ECO:0000313" key="1">
    <source>
        <dbReference type="EMBL" id="EFA78029.1"/>
    </source>
</evidence>
<dbReference type="EMBL" id="ADBJ01000038">
    <property type="protein sequence ID" value="EFA78029.1"/>
    <property type="molecule type" value="Genomic_DNA"/>
</dbReference>
<proteinExistence type="predicted"/>
<protein>
    <submittedName>
        <fullName evidence="1">Uncharacterized protein</fullName>
    </submittedName>
</protein>
<evidence type="ECO:0000313" key="2">
    <source>
        <dbReference type="Proteomes" id="UP000001396"/>
    </source>
</evidence>
<accession>D3BJE9</accession>
<name>D3BJE9_HETP5</name>
<dbReference type="AlphaFoldDB" id="D3BJE9"/>
<dbReference type="Proteomes" id="UP000001396">
    <property type="component" value="Unassembled WGS sequence"/>
</dbReference>
<dbReference type="GeneID" id="31364153"/>
<comment type="caution">
    <text evidence="1">The sequence shown here is derived from an EMBL/GenBank/DDBJ whole genome shotgun (WGS) entry which is preliminary data.</text>
</comment>
<dbReference type="RefSeq" id="XP_020430157.1">
    <property type="nucleotide sequence ID" value="XM_020579482.1"/>
</dbReference>
<reference evidence="1 2" key="1">
    <citation type="journal article" date="2011" name="Genome Res.">
        <title>Phylogeny-wide analysis of social amoeba genomes highlights ancient origins for complex intercellular communication.</title>
        <authorList>
            <person name="Heidel A.J."/>
            <person name="Lawal H.M."/>
            <person name="Felder M."/>
            <person name="Schilde C."/>
            <person name="Helps N.R."/>
            <person name="Tunggal B."/>
            <person name="Rivero F."/>
            <person name="John U."/>
            <person name="Schleicher M."/>
            <person name="Eichinger L."/>
            <person name="Platzer M."/>
            <person name="Noegel A.A."/>
            <person name="Schaap P."/>
            <person name="Gloeckner G."/>
        </authorList>
    </citation>
    <scope>NUCLEOTIDE SEQUENCE [LARGE SCALE GENOMIC DNA]</scope>
    <source>
        <strain evidence="2">ATCC 26659 / Pp 5 / PN500</strain>
    </source>
</reference>
<gene>
    <name evidence="1" type="ORF">PPL_08674</name>
</gene>
<sequence length="41" mass="4758">MDIHVQLYKTESVMSRYAYAYIPVWPSGSDASYRQEFAEPA</sequence>
<keyword evidence="2" id="KW-1185">Reference proteome</keyword>